<name>K2SWB5_MACPH</name>
<dbReference type="PANTHER" id="PTHR24305">
    <property type="entry name" value="CYTOCHROME P450"/>
    <property type="match status" value="1"/>
</dbReference>
<dbReference type="PRINTS" id="PR00463">
    <property type="entry name" value="EP450I"/>
</dbReference>
<accession>K2SWB5</accession>
<dbReference type="InterPro" id="IPR036396">
    <property type="entry name" value="Cyt_P450_sf"/>
</dbReference>
<dbReference type="AlphaFoldDB" id="K2SWB5"/>
<dbReference type="PRINTS" id="PR00385">
    <property type="entry name" value="P450"/>
</dbReference>
<dbReference type="InterPro" id="IPR002401">
    <property type="entry name" value="Cyt_P450_E_grp-I"/>
</dbReference>
<dbReference type="GO" id="GO:0005506">
    <property type="term" value="F:iron ion binding"/>
    <property type="evidence" value="ECO:0007669"/>
    <property type="project" value="InterPro"/>
</dbReference>
<protein>
    <submittedName>
        <fullName evidence="2">Glycosyl hydrolase 92</fullName>
    </submittedName>
</protein>
<feature type="binding site" description="axial binding residue" evidence="1">
    <location>
        <position position="395"/>
    </location>
    <ligand>
        <name>heme</name>
        <dbReference type="ChEBI" id="CHEBI:30413"/>
    </ligand>
    <ligandPart>
        <name>Fe</name>
        <dbReference type="ChEBI" id="CHEBI:18248"/>
    </ligandPart>
</feature>
<dbReference type="PANTHER" id="PTHR24305:SF78">
    <property type="entry name" value="P450, PUTATIVE (EUROFUNG)-RELATED"/>
    <property type="match status" value="1"/>
</dbReference>
<dbReference type="STRING" id="1126212.K2SWB5"/>
<dbReference type="OrthoDB" id="6692864at2759"/>
<dbReference type="SUPFAM" id="SSF48264">
    <property type="entry name" value="Cytochrome P450"/>
    <property type="match status" value="1"/>
</dbReference>
<keyword evidence="1" id="KW-0408">Iron</keyword>
<comment type="caution">
    <text evidence="2">The sequence shown here is derived from an EMBL/GenBank/DDBJ whole genome shotgun (WGS) entry which is preliminary data.</text>
</comment>
<dbReference type="InParanoid" id="K2SWB5"/>
<gene>
    <name evidence="2" type="ORF">MPH_01733</name>
</gene>
<dbReference type="GO" id="GO:0020037">
    <property type="term" value="F:heme binding"/>
    <property type="evidence" value="ECO:0007669"/>
    <property type="project" value="InterPro"/>
</dbReference>
<dbReference type="Proteomes" id="UP000007129">
    <property type="component" value="Unassembled WGS sequence"/>
</dbReference>
<evidence type="ECO:0000256" key="1">
    <source>
        <dbReference type="PIRSR" id="PIRSR602401-1"/>
    </source>
</evidence>
<evidence type="ECO:0000313" key="2">
    <source>
        <dbReference type="EMBL" id="EKG20870.1"/>
    </source>
</evidence>
<evidence type="ECO:0000313" key="3">
    <source>
        <dbReference type="Proteomes" id="UP000007129"/>
    </source>
</evidence>
<comment type="cofactor">
    <cofactor evidence="1">
        <name>heme</name>
        <dbReference type="ChEBI" id="CHEBI:30413"/>
    </cofactor>
</comment>
<organism evidence="2 3">
    <name type="scientific">Macrophomina phaseolina (strain MS6)</name>
    <name type="common">Charcoal rot fungus</name>
    <dbReference type="NCBI Taxonomy" id="1126212"/>
    <lineage>
        <taxon>Eukaryota</taxon>
        <taxon>Fungi</taxon>
        <taxon>Dikarya</taxon>
        <taxon>Ascomycota</taxon>
        <taxon>Pezizomycotina</taxon>
        <taxon>Dothideomycetes</taxon>
        <taxon>Dothideomycetes incertae sedis</taxon>
        <taxon>Botryosphaeriales</taxon>
        <taxon>Botryosphaeriaceae</taxon>
        <taxon>Macrophomina</taxon>
    </lineage>
</organism>
<keyword evidence="2" id="KW-0378">Hydrolase</keyword>
<dbReference type="GO" id="GO:0004497">
    <property type="term" value="F:monooxygenase activity"/>
    <property type="evidence" value="ECO:0007669"/>
    <property type="project" value="InterPro"/>
</dbReference>
<dbReference type="InterPro" id="IPR050121">
    <property type="entry name" value="Cytochrome_P450_monoxygenase"/>
</dbReference>
<sequence length="457" mass="50702">MAACRKSTLYQLSDWSNDRLGLIETRDIEDHRLRRKPWEMALSNKAIGAYDGRMQETIGTFLSILSQSSDKPINVTELMAYLSYDLMGVVGFGKDFGQLAGGGVEHWAVKALRAQQLFFGLLKPIPWLVNAAARIPGADRAVAPFVEYLLARDRRQGNIWTLEVLKVAEQVSRQVMGESGVWVDALTNLILQTLQAEKSDTSSPTDILSWILHEYEAGTPHAPRTQAALDEDGRTIVVAGADTTSNTLSNVFYYLAHHPDTYARLQTQLTALFPGGATTFTYARLSAHHAATAPLLDAIIHETTRLKPAVPSGTPRVTPPSGLRIRLSGADDDLFIPPDTDVYVPPYVIQRDARYFPNPTDFIPERWLPVEQGGRPELVADRNAMFPFQVGQYACAGKGLAMWEMRSVLARVALAYDVSFAEGDAVKGKDFDEGMKDTFTMTLGPLWLVFRERGKRE</sequence>
<dbReference type="eggNOG" id="KOG0159">
    <property type="taxonomic scope" value="Eukaryota"/>
</dbReference>
<dbReference type="GO" id="GO:0016705">
    <property type="term" value="F:oxidoreductase activity, acting on paired donors, with incorporation or reduction of molecular oxygen"/>
    <property type="evidence" value="ECO:0007669"/>
    <property type="project" value="InterPro"/>
</dbReference>
<dbReference type="InterPro" id="IPR001128">
    <property type="entry name" value="Cyt_P450"/>
</dbReference>
<keyword evidence="1" id="KW-0479">Metal-binding</keyword>
<dbReference type="VEuPathDB" id="FungiDB:MPH_01733"/>
<proteinExistence type="predicted"/>
<dbReference type="Pfam" id="PF00067">
    <property type="entry name" value="p450"/>
    <property type="match status" value="1"/>
</dbReference>
<dbReference type="HOGENOM" id="CLU_001570_14_10_1"/>
<dbReference type="GO" id="GO:0016787">
    <property type="term" value="F:hydrolase activity"/>
    <property type="evidence" value="ECO:0007669"/>
    <property type="project" value="UniProtKB-KW"/>
</dbReference>
<reference evidence="2 3" key="1">
    <citation type="journal article" date="2012" name="BMC Genomics">
        <title>Tools to kill: Genome of one of the most destructive plant pathogenic fungi Macrophomina phaseolina.</title>
        <authorList>
            <person name="Islam M.S."/>
            <person name="Haque M.S."/>
            <person name="Islam M.M."/>
            <person name="Emdad E.M."/>
            <person name="Halim A."/>
            <person name="Hossen Q.M.M."/>
            <person name="Hossain M.Z."/>
            <person name="Ahmed B."/>
            <person name="Rahim S."/>
            <person name="Rahman M.S."/>
            <person name="Alam M.M."/>
            <person name="Hou S."/>
            <person name="Wan X."/>
            <person name="Saito J.A."/>
            <person name="Alam M."/>
        </authorList>
    </citation>
    <scope>NUCLEOTIDE SEQUENCE [LARGE SCALE GENOMIC DNA]</scope>
    <source>
        <strain evidence="2 3">MS6</strain>
    </source>
</reference>
<dbReference type="Gene3D" id="1.10.630.10">
    <property type="entry name" value="Cytochrome P450"/>
    <property type="match status" value="1"/>
</dbReference>
<dbReference type="EMBL" id="AHHD01000073">
    <property type="protein sequence ID" value="EKG20870.1"/>
    <property type="molecule type" value="Genomic_DNA"/>
</dbReference>
<keyword evidence="1" id="KW-0349">Heme</keyword>